<reference evidence="1 2" key="1">
    <citation type="submission" date="2016-11" db="EMBL/GenBank/DDBJ databases">
        <title>Whole genomes of Flavobacteriaceae.</title>
        <authorList>
            <person name="Stine C."/>
            <person name="Li C."/>
            <person name="Tadesse D."/>
        </authorList>
    </citation>
    <scope>NUCLEOTIDE SEQUENCE [LARGE SCALE GENOMIC DNA]</scope>
    <source>
        <strain evidence="1 2">DSM 24704</strain>
    </source>
</reference>
<keyword evidence="2" id="KW-1185">Reference proteome</keyword>
<dbReference type="OrthoDB" id="1366820at2"/>
<dbReference type="EMBL" id="MUGS01000002">
    <property type="protein sequence ID" value="OXG09549.1"/>
    <property type="molecule type" value="Genomic_DNA"/>
</dbReference>
<dbReference type="RefSeq" id="WP_089477855.1">
    <property type="nucleotide sequence ID" value="NZ_MUGS01000002.1"/>
</dbReference>
<protein>
    <submittedName>
        <fullName evidence="1">Uncharacterized protein</fullName>
    </submittedName>
</protein>
<comment type="caution">
    <text evidence="1">The sequence shown here is derived from an EMBL/GenBank/DDBJ whole genome shotgun (WGS) entry which is preliminary data.</text>
</comment>
<organism evidence="1 2">
    <name type="scientific">Flavobacterium araucananum</name>
    <dbReference type="NCBI Taxonomy" id="946678"/>
    <lineage>
        <taxon>Bacteria</taxon>
        <taxon>Pseudomonadati</taxon>
        <taxon>Bacteroidota</taxon>
        <taxon>Flavobacteriia</taxon>
        <taxon>Flavobacteriales</taxon>
        <taxon>Flavobacteriaceae</taxon>
        <taxon>Flavobacterium</taxon>
    </lineage>
</organism>
<gene>
    <name evidence="1" type="ORF">B0A64_01995</name>
</gene>
<name>A0A227PI56_9FLAO</name>
<dbReference type="AlphaFoldDB" id="A0A227PI56"/>
<proteinExistence type="predicted"/>
<accession>A0A227PI56</accession>
<evidence type="ECO:0000313" key="2">
    <source>
        <dbReference type="Proteomes" id="UP000214684"/>
    </source>
</evidence>
<evidence type="ECO:0000313" key="1">
    <source>
        <dbReference type="EMBL" id="OXG09549.1"/>
    </source>
</evidence>
<dbReference type="Proteomes" id="UP000214684">
    <property type="component" value="Unassembled WGS sequence"/>
</dbReference>
<sequence>MKTLNSIAVEYLLRNDSQNTTNNKSEDIAKEVIRLNAEQAVIRSQKSLLLLMYNLEEEGEDFFIQ</sequence>